<name>A0A146G9A5_TERSA</name>
<evidence type="ECO:0000313" key="2">
    <source>
        <dbReference type="Proteomes" id="UP000076023"/>
    </source>
</evidence>
<reference evidence="2" key="1">
    <citation type="journal article" date="2017" name="Genome Announc.">
        <title>Draft Genome Sequence of Terrimicrobium sacchariphilum NM-5T, a Facultative Anaerobic Soil Bacterium of the Class Spartobacteria.</title>
        <authorList>
            <person name="Qiu Y.L."/>
            <person name="Tourlousse D.M."/>
            <person name="Matsuura N."/>
            <person name="Ohashi A."/>
            <person name="Sekiguchi Y."/>
        </authorList>
    </citation>
    <scope>NUCLEOTIDE SEQUENCE [LARGE SCALE GENOMIC DNA]</scope>
    <source>
        <strain evidence="2">NM-5</strain>
    </source>
</reference>
<dbReference type="AlphaFoldDB" id="A0A146G9A5"/>
<dbReference type="GO" id="GO:0004386">
    <property type="term" value="F:helicase activity"/>
    <property type="evidence" value="ECO:0007669"/>
    <property type="project" value="UniProtKB-KW"/>
</dbReference>
<sequence length="359" mass="39553">MNFAKNWSLFSDYLKSQQASDSARAAGEPPAEPVPEFLRDVAPAAPLAPAPGSMARTLRTVPALGSLDIPERQPVLGDWFMEGDLGFIYAPRGLGKTWFALGMATAITNGTAFGPWQAAARRSILYVDGEMPCQALRARVSGMGAGEGFVVLNHEAYFHLEGGVLNFASPTAQHELTELLLAQGITIVFLDNLSCLFSGMKENDADDWESVLGWLLTLRRHRIAVVVVHHSGRNKETMRGTSRREDAAFWVIRLDETLRGEVSRKGTTFRSMFTKDRNSRTEQPNIEWTFHSSEDGSITIQTKPASSLDTFRQWVADGLTSAEDIAHEMGLTKGAISRLAKIGIEAGWLVKRGREYALR</sequence>
<dbReference type="Gene3D" id="3.40.50.300">
    <property type="entry name" value="P-loop containing nucleotide triphosphate hydrolases"/>
    <property type="match status" value="1"/>
</dbReference>
<organism evidence="1 2">
    <name type="scientific">Terrimicrobium sacchariphilum</name>
    <dbReference type="NCBI Taxonomy" id="690879"/>
    <lineage>
        <taxon>Bacteria</taxon>
        <taxon>Pseudomonadati</taxon>
        <taxon>Verrucomicrobiota</taxon>
        <taxon>Terrimicrobiia</taxon>
        <taxon>Terrimicrobiales</taxon>
        <taxon>Terrimicrobiaceae</taxon>
        <taxon>Terrimicrobium</taxon>
    </lineage>
</organism>
<comment type="caution">
    <text evidence="1">The sequence shown here is derived from an EMBL/GenBank/DDBJ whole genome shotgun (WGS) entry which is preliminary data.</text>
</comment>
<dbReference type="InParanoid" id="A0A146G9A5"/>
<keyword evidence="1" id="KW-0378">Hydrolase</keyword>
<keyword evidence="1" id="KW-0067">ATP-binding</keyword>
<protein>
    <submittedName>
        <fullName evidence="1">Putative DNA primase/helicase</fullName>
    </submittedName>
</protein>
<dbReference type="InterPro" id="IPR027417">
    <property type="entry name" value="P-loop_NTPase"/>
</dbReference>
<keyword evidence="1" id="KW-0547">Nucleotide-binding</keyword>
<proteinExistence type="predicted"/>
<dbReference type="OrthoDB" id="186937at2"/>
<evidence type="ECO:0000313" key="1">
    <source>
        <dbReference type="EMBL" id="GAT34060.1"/>
    </source>
</evidence>
<keyword evidence="2" id="KW-1185">Reference proteome</keyword>
<dbReference type="SUPFAM" id="SSF52540">
    <property type="entry name" value="P-loop containing nucleoside triphosphate hydrolases"/>
    <property type="match status" value="1"/>
</dbReference>
<keyword evidence="1" id="KW-0347">Helicase</keyword>
<dbReference type="STRING" id="690879.TSACC_22483"/>
<dbReference type="Proteomes" id="UP000076023">
    <property type="component" value="Unassembled WGS sequence"/>
</dbReference>
<dbReference type="Pfam" id="PF13481">
    <property type="entry name" value="AAA_25"/>
    <property type="match status" value="1"/>
</dbReference>
<gene>
    <name evidence="1" type="ORF">TSACC_22483</name>
</gene>
<dbReference type="RefSeq" id="WP_075079728.1">
    <property type="nucleotide sequence ID" value="NZ_BDCO01000002.1"/>
</dbReference>
<dbReference type="EMBL" id="BDCO01000002">
    <property type="protein sequence ID" value="GAT34060.1"/>
    <property type="molecule type" value="Genomic_DNA"/>
</dbReference>
<accession>A0A146G9A5</accession>